<sequence>MDVNIALGLLAALVVFILQPYNTEGGSICRKDLRKLQKRSGESVVLIEGYEVTPKDEERGADCVEYEAAGLSPTPALQTTTKKKIPYTVTPIRTPPKPSKNQCWVYYGKPVKLYLSMRNLPTLPNSQGNGVGSGPYTGRVNGFVNTQPRVVCGKVQMTMRIFPKRLQDLANGNRGKQDNKGSGAVKPIVGRPVMAIQVSTSGSSSFYNFIKSYQRVLAAQKPRGSSASSRCV</sequence>
<proteinExistence type="predicted"/>
<evidence type="ECO:0000313" key="3">
    <source>
        <dbReference type="Proteomes" id="UP001558613"/>
    </source>
</evidence>
<accession>A0ABR3NY23</accession>
<organism evidence="2 3">
    <name type="scientific">Cirrhinus molitorella</name>
    <name type="common">mud carp</name>
    <dbReference type="NCBI Taxonomy" id="172907"/>
    <lineage>
        <taxon>Eukaryota</taxon>
        <taxon>Metazoa</taxon>
        <taxon>Chordata</taxon>
        <taxon>Craniata</taxon>
        <taxon>Vertebrata</taxon>
        <taxon>Euteleostomi</taxon>
        <taxon>Actinopterygii</taxon>
        <taxon>Neopterygii</taxon>
        <taxon>Teleostei</taxon>
        <taxon>Ostariophysi</taxon>
        <taxon>Cypriniformes</taxon>
        <taxon>Cyprinidae</taxon>
        <taxon>Labeoninae</taxon>
        <taxon>Labeonini</taxon>
        <taxon>Cirrhinus</taxon>
    </lineage>
</organism>
<feature type="chain" id="PRO_5046306682" evidence="1">
    <location>
        <begin position="26"/>
        <end position="232"/>
    </location>
</feature>
<dbReference type="EMBL" id="JAYMGO010000001">
    <property type="protein sequence ID" value="KAL1281876.1"/>
    <property type="molecule type" value="Genomic_DNA"/>
</dbReference>
<reference evidence="2 3" key="1">
    <citation type="submission" date="2023-09" db="EMBL/GenBank/DDBJ databases">
        <authorList>
            <person name="Wang M."/>
        </authorList>
    </citation>
    <scope>NUCLEOTIDE SEQUENCE [LARGE SCALE GENOMIC DNA]</scope>
    <source>
        <strain evidence="2">GT-2023</strain>
        <tissue evidence="2">Liver</tissue>
    </source>
</reference>
<name>A0ABR3NY23_9TELE</name>
<gene>
    <name evidence="2" type="ORF">QQF64_000679</name>
</gene>
<comment type="caution">
    <text evidence="2">The sequence shown here is derived from an EMBL/GenBank/DDBJ whole genome shotgun (WGS) entry which is preliminary data.</text>
</comment>
<keyword evidence="1" id="KW-0732">Signal</keyword>
<protein>
    <submittedName>
        <fullName evidence="2">Uncharacterized protein</fullName>
    </submittedName>
</protein>
<feature type="signal peptide" evidence="1">
    <location>
        <begin position="1"/>
        <end position="25"/>
    </location>
</feature>
<evidence type="ECO:0000256" key="1">
    <source>
        <dbReference type="SAM" id="SignalP"/>
    </source>
</evidence>
<evidence type="ECO:0000313" key="2">
    <source>
        <dbReference type="EMBL" id="KAL1281876.1"/>
    </source>
</evidence>
<dbReference type="Proteomes" id="UP001558613">
    <property type="component" value="Unassembled WGS sequence"/>
</dbReference>
<keyword evidence="3" id="KW-1185">Reference proteome</keyword>